<name>A0A674C498_SALTR</name>
<dbReference type="InterPro" id="IPR037095">
    <property type="entry name" value="RBP-J/Cbf11_DNA-bd_sf"/>
</dbReference>
<accession>A0A674C498</accession>
<evidence type="ECO:0000313" key="2">
    <source>
        <dbReference type="Proteomes" id="UP000472277"/>
    </source>
</evidence>
<organism evidence="1 2">
    <name type="scientific">Salmo trutta</name>
    <name type="common">Brown trout</name>
    <dbReference type="NCBI Taxonomy" id="8032"/>
    <lineage>
        <taxon>Eukaryota</taxon>
        <taxon>Metazoa</taxon>
        <taxon>Chordata</taxon>
        <taxon>Craniata</taxon>
        <taxon>Vertebrata</taxon>
        <taxon>Euteleostomi</taxon>
        <taxon>Actinopterygii</taxon>
        <taxon>Neopterygii</taxon>
        <taxon>Teleostei</taxon>
        <taxon>Protacanthopterygii</taxon>
        <taxon>Salmoniformes</taxon>
        <taxon>Salmonidae</taxon>
        <taxon>Salmoninae</taxon>
        <taxon>Salmo</taxon>
    </lineage>
</organism>
<dbReference type="GO" id="GO:0005634">
    <property type="term" value="C:nucleus"/>
    <property type="evidence" value="ECO:0007669"/>
    <property type="project" value="InterPro"/>
</dbReference>
<dbReference type="AlphaFoldDB" id="A0A674C498"/>
<dbReference type="InParanoid" id="A0A674C498"/>
<keyword evidence="2" id="KW-1185">Reference proteome</keyword>
<protein>
    <submittedName>
        <fullName evidence="1">Uncharacterized protein</fullName>
    </submittedName>
</protein>
<dbReference type="InterPro" id="IPR008967">
    <property type="entry name" value="p53-like_TF_DNA-bd_sf"/>
</dbReference>
<dbReference type="SUPFAM" id="SSF49417">
    <property type="entry name" value="p53-like transcription factors"/>
    <property type="match status" value="1"/>
</dbReference>
<dbReference type="GO" id="GO:0003677">
    <property type="term" value="F:DNA binding"/>
    <property type="evidence" value="ECO:0007669"/>
    <property type="project" value="InterPro"/>
</dbReference>
<dbReference type="Proteomes" id="UP000472277">
    <property type="component" value="Chromosome 16"/>
</dbReference>
<proteinExistence type="predicted"/>
<reference evidence="1" key="2">
    <citation type="submission" date="2025-09" db="UniProtKB">
        <authorList>
            <consortium name="Ensembl"/>
        </authorList>
    </citation>
    <scope>IDENTIFICATION</scope>
</reference>
<dbReference type="Ensembl" id="ENSSTUT00000083430.1">
    <property type="protein sequence ID" value="ENSSTUP00000078334.1"/>
    <property type="gene ID" value="ENSSTUG00000034576.1"/>
</dbReference>
<evidence type="ECO:0000313" key="1">
    <source>
        <dbReference type="Ensembl" id="ENSSTUP00000078334.1"/>
    </source>
</evidence>
<sequence length="63" mass="7238">NAPSLYGLFSPLPRVSRESVRQYLQFHPEQAVQILHAKVAQKSSLQGPHRELRCIHLIGVHLW</sequence>
<dbReference type="GO" id="GO:0003700">
    <property type="term" value="F:DNA-binding transcription factor activity"/>
    <property type="evidence" value="ECO:0007669"/>
    <property type="project" value="InterPro"/>
</dbReference>
<dbReference type="Gene3D" id="2.60.40.1450">
    <property type="entry name" value="LAG1, DNA binding domain"/>
    <property type="match status" value="1"/>
</dbReference>
<reference evidence="1" key="1">
    <citation type="submission" date="2025-08" db="UniProtKB">
        <authorList>
            <consortium name="Ensembl"/>
        </authorList>
    </citation>
    <scope>IDENTIFICATION</scope>
</reference>